<evidence type="ECO:0000313" key="1">
    <source>
        <dbReference type="EMBL" id="MBW0494250.1"/>
    </source>
</evidence>
<accession>A0A9Q3D267</accession>
<dbReference type="Proteomes" id="UP000765509">
    <property type="component" value="Unassembled WGS sequence"/>
</dbReference>
<keyword evidence="2" id="KW-1185">Reference proteome</keyword>
<organism evidence="1 2">
    <name type="scientific">Austropuccinia psidii MF-1</name>
    <dbReference type="NCBI Taxonomy" id="1389203"/>
    <lineage>
        <taxon>Eukaryota</taxon>
        <taxon>Fungi</taxon>
        <taxon>Dikarya</taxon>
        <taxon>Basidiomycota</taxon>
        <taxon>Pucciniomycotina</taxon>
        <taxon>Pucciniomycetes</taxon>
        <taxon>Pucciniales</taxon>
        <taxon>Sphaerophragmiaceae</taxon>
        <taxon>Austropuccinia</taxon>
    </lineage>
</organism>
<feature type="non-terminal residue" evidence="1">
    <location>
        <position position="1"/>
    </location>
</feature>
<evidence type="ECO:0000313" key="2">
    <source>
        <dbReference type="Proteomes" id="UP000765509"/>
    </source>
</evidence>
<dbReference type="AlphaFoldDB" id="A0A9Q3D267"/>
<proteinExistence type="predicted"/>
<name>A0A9Q3D267_9BASI</name>
<reference evidence="1" key="1">
    <citation type="submission" date="2021-03" db="EMBL/GenBank/DDBJ databases">
        <title>Draft genome sequence of rust myrtle Austropuccinia psidii MF-1, a brazilian biotype.</title>
        <authorList>
            <person name="Quecine M.C."/>
            <person name="Pachon D.M.R."/>
            <person name="Bonatelli M.L."/>
            <person name="Correr F.H."/>
            <person name="Franceschini L.M."/>
            <person name="Leite T.F."/>
            <person name="Margarido G.R.A."/>
            <person name="Almeida C.A."/>
            <person name="Ferrarezi J.A."/>
            <person name="Labate C.A."/>
        </authorList>
    </citation>
    <scope>NUCLEOTIDE SEQUENCE</scope>
    <source>
        <strain evidence="1">MF-1</strain>
    </source>
</reference>
<dbReference type="EMBL" id="AVOT02012480">
    <property type="protein sequence ID" value="MBW0494250.1"/>
    <property type="molecule type" value="Genomic_DNA"/>
</dbReference>
<gene>
    <name evidence="1" type="ORF">O181_033965</name>
</gene>
<comment type="caution">
    <text evidence="1">The sequence shown here is derived from an EMBL/GenBank/DDBJ whole genome shotgun (WGS) entry which is preliminary data.</text>
</comment>
<sequence length="313" mass="36072">LDSSLKLSNMKISNNTTFDLSVVLLLNNMSLLMKDMSTIAGHLSKIMTSSSSFNHLTTRSQHRKRVKRSVAWLNLKRSDNSDLTTFSSRSSQEFITNTMDNSKVHSSSIKEAKNSVNAAVVSNSNHFNSIKRPNIDSSKKTKVCTIKKSFKLNDDFNEDMKLKFTTDNNKIKTVGRSRRMNHFDEEIDTKSTEKTFNSKKSSNAICSSSLPTKIKEILENTIGDATEIKNEIQRFIAKRTIRQFTTLKETITKTLNSITMDIDSAINIDNLFFPNQDYNELRIYIEEIKKHEESFYFEFLNEEEIQIFINFYD</sequence>
<protein>
    <submittedName>
        <fullName evidence="1">Uncharacterized protein</fullName>
    </submittedName>
</protein>